<dbReference type="GO" id="GO:0007155">
    <property type="term" value="P:cell adhesion"/>
    <property type="evidence" value="ECO:0007669"/>
    <property type="project" value="InterPro"/>
</dbReference>
<keyword evidence="10" id="KW-0969">Cilium</keyword>
<evidence type="ECO:0000259" key="8">
    <source>
        <dbReference type="Pfam" id="PF02465"/>
    </source>
</evidence>
<comment type="subunit">
    <text evidence="3">Homopentamer.</text>
</comment>
<evidence type="ECO:0000256" key="6">
    <source>
        <dbReference type="ARBA" id="ARBA00033074"/>
    </source>
</evidence>
<dbReference type="Proteomes" id="UP001155241">
    <property type="component" value="Unassembled WGS sequence"/>
</dbReference>
<evidence type="ECO:0000256" key="2">
    <source>
        <dbReference type="ARBA" id="ARBA00009764"/>
    </source>
</evidence>
<dbReference type="PANTHER" id="PTHR30288:SF0">
    <property type="entry name" value="FLAGELLAR HOOK-ASSOCIATED PROTEIN 2"/>
    <property type="match status" value="1"/>
</dbReference>
<dbReference type="Pfam" id="PF07196">
    <property type="entry name" value="Flagellin_IN"/>
    <property type="match status" value="1"/>
</dbReference>
<dbReference type="Pfam" id="PF07195">
    <property type="entry name" value="FliD_C"/>
    <property type="match status" value="1"/>
</dbReference>
<dbReference type="AlphaFoldDB" id="A0A9X2F8U9"/>
<protein>
    <recommendedName>
        <fullName evidence="7">Filament cap protein</fullName>
    </recommendedName>
    <alternativeName>
        <fullName evidence="6">Flagellar cap protein</fullName>
    </alternativeName>
</protein>
<feature type="domain" description="Flagellar hook-associated protein 2 C-terminal" evidence="9">
    <location>
        <begin position="802"/>
        <end position="1015"/>
    </location>
</feature>
<reference evidence="10" key="1">
    <citation type="submission" date="2022-06" db="EMBL/GenBank/DDBJ databases">
        <title>Aeoliella straminimaris, a novel planctomycete from sediments.</title>
        <authorList>
            <person name="Vitorino I.R."/>
            <person name="Lage O.M."/>
        </authorList>
    </citation>
    <scope>NUCLEOTIDE SEQUENCE</scope>
    <source>
        <strain evidence="10">ICT_H6.2</strain>
    </source>
</reference>
<evidence type="ECO:0000256" key="7">
    <source>
        <dbReference type="ARBA" id="ARBA00033192"/>
    </source>
</evidence>
<proteinExistence type="inferred from homology"/>
<evidence type="ECO:0000313" key="10">
    <source>
        <dbReference type="EMBL" id="MCO6043778.1"/>
    </source>
</evidence>
<dbReference type="InterPro" id="IPR040026">
    <property type="entry name" value="FliD"/>
</dbReference>
<gene>
    <name evidence="10" type="primary">fliD</name>
    <name evidence="10" type="ORF">NG895_07650</name>
</gene>
<name>A0A9X2F8U9_9BACT</name>
<dbReference type="GO" id="GO:0009424">
    <property type="term" value="C:bacterial-type flagellum hook"/>
    <property type="evidence" value="ECO:0007669"/>
    <property type="project" value="InterPro"/>
</dbReference>
<dbReference type="GO" id="GO:0071973">
    <property type="term" value="P:bacterial-type flagellum-dependent cell motility"/>
    <property type="evidence" value="ECO:0007669"/>
    <property type="project" value="TreeGrafter"/>
</dbReference>
<evidence type="ECO:0000256" key="1">
    <source>
        <dbReference type="ARBA" id="ARBA00004365"/>
    </source>
</evidence>
<evidence type="ECO:0000256" key="5">
    <source>
        <dbReference type="ARBA" id="ARBA00023143"/>
    </source>
</evidence>
<evidence type="ECO:0000256" key="4">
    <source>
        <dbReference type="ARBA" id="ARBA00023054"/>
    </source>
</evidence>
<keyword evidence="10" id="KW-0282">Flagellum</keyword>
<accession>A0A9X2F8U9</accession>
<keyword evidence="5" id="KW-0975">Bacterial flagellum</keyword>
<sequence>MGQFQSSVGLITGIPIKDTVDQLMQIAATPRDTLQERTDALTAERTALEQVTSLLLGMRFSAGSLNASSLYTATKATSSNQNLMTVATKTNPPPQPGTYTFTPLQTATNHQVVSSAFTDVANQLSSGTFRIGAGGHVDRGIRLSELNSGDGFAAGKIRITDRSGASAEVDLRTALTVDDVLEAINSNSDIDVTASVAGDSFVLTDNTGGAGNLRVKEVGLGSAAASLGLAEVNVAADSVTGDDVFSLHSGTLLSSLNDGTGVQVHSVGDVLTVTLADESELTIDVSGSTSLGAIINAINAADNTKLSAAISADGNRLELTDLTSGSGAFGVTSTGTVAEDLGLTSTAVGGVITGKRLISGLRDTLVSSLNGGQGYSELTSIDIVDRAGNPLVNVDLSAAETLSDLVDTINESGANVTAAINGSRNGISITDNSGGTGNLTISSSDTTAAALGIEVDDAVGSVNSGSLNRQVVSESTLLEDFNGGKGVRLGDFRITDSAGNRAAVSLDSSNAEAETIGDVIDKINALSVQVEARINDTGDGILITDLAGGSGTLSITDSDGDSAAADLRIATASSDTDDSGQQIIDGRTSFEVDLSTLEIPDSIALSTLNGGSGIQLGTIEVTTGDGTAFFVQLDKPGDEAYTVQDVIDKINDAATAAGTELVASLNNAGNGIQLVDSSLGNETLSVRDLGSGTAAAELRLTNNANKNLTTGIQRINGSGAFTALDEDADALGILVQQINDFDGGFTASTFFDGTGYRLSITSENTGNAAELLVDTSTAGFSTQDATRPRDAVLQYGNSGTGGIVVTSTNNTFDNVVQGLSVTVNRASSDPVTVEVGTDTTKLTNATQNLVDSFNSLRTTLEQLTSFDAASNTTGLLFGRNEVIRVELDLANVLTSAFSSSSEFRTLSTLGIRLNQEGELEFDSARLAEALEENPNEVQKLFTLDGLGVVDKLQAAIDSLAGEENSALTRRYDSLTSTIENNEARIESMTEFLARERERTLLEFYTLEQTISQLQSNIDVIESIQFIAPVNRSSS</sequence>
<evidence type="ECO:0000313" key="11">
    <source>
        <dbReference type="Proteomes" id="UP001155241"/>
    </source>
</evidence>
<dbReference type="Pfam" id="PF02465">
    <property type="entry name" value="FliD_N"/>
    <property type="match status" value="1"/>
</dbReference>
<keyword evidence="10" id="KW-0966">Cell projection</keyword>
<comment type="subcellular location">
    <subcellularLocation>
        <location evidence="1">Bacterial flagellum</location>
    </subcellularLocation>
</comment>
<dbReference type="InterPro" id="IPR010810">
    <property type="entry name" value="Flagellin_hook_IN_motif"/>
</dbReference>
<keyword evidence="4" id="KW-0175">Coiled coil</keyword>
<comment type="similarity">
    <text evidence="2">Belongs to the FliD family.</text>
</comment>
<organism evidence="10 11">
    <name type="scientific">Aeoliella straminimaris</name>
    <dbReference type="NCBI Taxonomy" id="2954799"/>
    <lineage>
        <taxon>Bacteria</taxon>
        <taxon>Pseudomonadati</taxon>
        <taxon>Planctomycetota</taxon>
        <taxon>Planctomycetia</taxon>
        <taxon>Pirellulales</taxon>
        <taxon>Lacipirellulaceae</taxon>
        <taxon>Aeoliella</taxon>
    </lineage>
</organism>
<feature type="domain" description="Flagellar hook-associated protein 2 N-terminal" evidence="8">
    <location>
        <begin position="12"/>
        <end position="110"/>
    </location>
</feature>
<keyword evidence="11" id="KW-1185">Reference proteome</keyword>
<dbReference type="PANTHER" id="PTHR30288">
    <property type="entry name" value="FLAGELLAR CAP/ASSEMBLY PROTEIN FLID"/>
    <property type="match status" value="1"/>
</dbReference>
<dbReference type="EMBL" id="JAMXLR010000026">
    <property type="protein sequence ID" value="MCO6043778.1"/>
    <property type="molecule type" value="Genomic_DNA"/>
</dbReference>
<dbReference type="InterPro" id="IPR010809">
    <property type="entry name" value="FliD_C"/>
</dbReference>
<evidence type="ECO:0000256" key="3">
    <source>
        <dbReference type="ARBA" id="ARBA00011255"/>
    </source>
</evidence>
<comment type="caution">
    <text evidence="10">The sequence shown here is derived from an EMBL/GenBank/DDBJ whole genome shotgun (WGS) entry which is preliminary data.</text>
</comment>
<dbReference type="GO" id="GO:0009421">
    <property type="term" value="C:bacterial-type flagellum filament cap"/>
    <property type="evidence" value="ECO:0007669"/>
    <property type="project" value="InterPro"/>
</dbReference>
<dbReference type="RefSeq" id="WP_252851883.1">
    <property type="nucleotide sequence ID" value="NZ_JAMXLR010000026.1"/>
</dbReference>
<evidence type="ECO:0000259" key="9">
    <source>
        <dbReference type="Pfam" id="PF07195"/>
    </source>
</evidence>
<dbReference type="InterPro" id="IPR003481">
    <property type="entry name" value="FliD_N"/>
</dbReference>